<feature type="domain" description="DUF4435" evidence="1">
    <location>
        <begin position="25"/>
        <end position="229"/>
    </location>
</feature>
<dbReference type="Proteomes" id="UP001525890">
    <property type="component" value="Unassembled WGS sequence"/>
</dbReference>
<dbReference type="Pfam" id="PF14491">
    <property type="entry name" value="DUF4435"/>
    <property type="match status" value="1"/>
</dbReference>
<gene>
    <name evidence="2" type="ORF">NG799_17210</name>
</gene>
<organism evidence="2 3">
    <name type="scientific">Laspinema palackyanum D2a</name>
    <dbReference type="NCBI Taxonomy" id="2953684"/>
    <lineage>
        <taxon>Bacteria</taxon>
        <taxon>Bacillati</taxon>
        <taxon>Cyanobacteriota</taxon>
        <taxon>Cyanophyceae</taxon>
        <taxon>Oscillatoriophycideae</taxon>
        <taxon>Oscillatoriales</taxon>
        <taxon>Laspinemataceae</taxon>
        <taxon>Laspinema</taxon>
        <taxon>Laspinema palackyanum</taxon>
    </lineage>
</organism>
<evidence type="ECO:0000313" key="2">
    <source>
        <dbReference type="EMBL" id="MCT7968053.1"/>
    </source>
</evidence>
<dbReference type="InterPro" id="IPR029492">
    <property type="entry name" value="DUF4435"/>
</dbReference>
<accession>A0ABT2MTI6</accession>
<reference evidence="2 3" key="1">
    <citation type="journal article" date="2022" name="Front. Microbiol.">
        <title>High genomic differentiation and limited gene flow indicate recent cryptic speciation within the genus Laspinema (cyanobacteria).</title>
        <authorList>
            <person name="Stanojkovic A."/>
            <person name="Skoupy S."/>
            <person name="Skaloud P."/>
            <person name="Dvorak P."/>
        </authorList>
    </citation>
    <scope>NUCLEOTIDE SEQUENCE [LARGE SCALE GENOMIC DNA]</scope>
    <source>
        <strain evidence="2 3">D2a</strain>
    </source>
</reference>
<dbReference type="RefSeq" id="WP_368007598.1">
    <property type="nucleotide sequence ID" value="NZ_JAMXFF010000026.1"/>
</dbReference>
<comment type="caution">
    <text evidence="2">The sequence shown here is derived from an EMBL/GenBank/DDBJ whole genome shotgun (WGS) entry which is preliminary data.</text>
</comment>
<name>A0ABT2MTI6_9CYAN</name>
<evidence type="ECO:0000313" key="3">
    <source>
        <dbReference type="Proteomes" id="UP001525890"/>
    </source>
</evidence>
<keyword evidence="3" id="KW-1185">Reference proteome</keyword>
<protein>
    <submittedName>
        <fullName evidence="2">DUF4435 domain-containing protein</fullName>
    </submittedName>
</protein>
<evidence type="ECO:0000259" key="1">
    <source>
        <dbReference type="Pfam" id="PF14491"/>
    </source>
</evidence>
<dbReference type="EMBL" id="JAMXFF010000026">
    <property type="protein sequence ID" value="MCT7968053.1"/>
    <property type="molecule type" value="Genomic_DNA"/>
</dbReference>
<sequence>MREHLTPDRVANKIRLMRTQYQGTFLITEGETDARVWKNLVNLSQCFVENATNKEKAIGALDILEKDNFSGVLAVVDADFDRLEGKQSPTPNLLMTDTHDMETMLLQSPALEKVLAEYGSEDKIKKLTESTGQDIRTLLIVPGVFLGYLRWLSLKEGLSLKFEDLSFKKFIDDTTLALDELKLIKTVKNNSQKHDLDEQTLQKRIEDLKQKTHNPWSVCCGHDLICILSIGLCKALGSCNTKQVESLILEKDLRLAYEASFFSRTELYQAILQWEAANPPFKVLAKIEE</sequence>
<proteinExistence type="predicted"/>